<name>A0A7J0BQZ2_9BACT</name>
<dbReference type="EMBL" id="BLVP01000001">
    <property type="protein sequence ID" value="GFM35592.1"/>
    <property type="molecule type" value="Genomic_DNA"/>
</dbReference>
<keyword evidence="10 14" id="KW-0046">Antibiotic resistance</keyword>
<evidence type="ECO:0000256" key="12">
    <source>
        <dbReference type="ARBA" id="ARBA00032932"/>
    </source>
</evidence>
<comment type="subcellular location">
    <subcellularLocation>
        <location evidence="1 14">Cell membrane</location>
        <topology evidence="1 14">Multi-pass membrane protein</topology>
    </subcellularLocation>
</comment>
<feature type="transmembrane region" description="Helical" evidence="14">
    <location>
        <begin position="220"/>
        <end position="241"/>
    </location>
</feature>
<dbReference type="GO" id="GO:0071555">
    <property type="term" value="P:cell wall organization"/>
    <property type="evidence" value="ECO:0007669"/>
    <property type="project" value="UniProtKB-KW"/>
</dbReference>
<protein>
    <recommendedName>
        <fullName evidence="4 14">Undecaprenyl-diphosphatase</fullName>
        <ecNumber evidence="3 14">3.6.1.27</ecNumber>
    </recommendedName>
    <alternativeName>
        <fullName evidence="12 14">Bacitracin resistance protein</fullName>
    </alternativeName>
    <alternativeName>
        <fullName evidence="11 14">Undecaprenyl pyrophosphate phosphatase</fullName>
    </alternativeName>
</protein>
<dbReference type="HAMAP" id="MF_01006">
    <property type="entry name" value="Undec_diphosphatase"/>
    <property type="match status" value="1"/>
</dbReference>
<dbReference type="Proteomes" id="UP000503820">
    <property type="component" value="Unassembled WGS sequence"/>
</dbReference>
<evidence type="ECO:0000256" key="8">
    <source>
        <dbReference type="ARBA" id="ARBA00022989"/>
    </source>
</evidence>
<evidence type="ECO:0000313" key="16">
    <source>
        <dbReference type="Proteomes" id="UP000503820"/>
    </source>
</evidence>
<feature type="transmembrane region" description="Helical" evidence="14">
    <location>
        <begin position="44"/>
        <end position="62"/>
    </location>
</feature>
<evidence type="ECO:0000256" key="1">
    <source>
        <dbReference type="ARBA" id="ARBA00004651"/>
    </source>
</evidence>
<dbReference type="EC" id="3.6.1.27" evidence="3 14"/>
<evidence type="ECO:0000256" key="11">
    <source>
        <dbReference type="ARBA" id="ARBA00032707"/>
    </source>
</evidence>
<dbReference type="GO" id="GO:0008360">
    <property type="term" value="P:regulation of cell shape"/>
    <property type="evidence" value="ECO:0007669"/>
    <property type="project" value="UniProtKB-KW"/>
</dbReference>
<dbReference type="RefSeq" id="WP_174408300.1">
    <property type="nucleotide sequence ID" value="NZ_BLVP01000001.1"/>
</dbReference>
<sequence length="268" mass="29156">MTDILPAVWLGIVEGLTEFLPVSSTGHLIIAGNLLDVTGPKADTFSVVIQLGAILAVVVLYWERFMGLIIPKSTMRFSGLRGLWLLFLTSLPASLLGLVAHSTIKQYLFNPIMVGLALGVGALYILFVEHHVAGRETEERYATLDDVTPRLALGIGLFQCLALWPGFSRSAATIMGGMLLGTKRSLAAEYSFVAAVPIMVAATGYDMLKSYHLFSADDLVFLSVGFGVSFLSAWVAVKAFISLVGRITFRPFAWYRLALAPAVLYFWS</sequence>
<dbReference type="GO" id="GO:0046677">
    <property type="term" value="P:response to antibiotic"/>
    <property type="evidence" value="ECO:0007669"/>
    <property type="project" value="UniProtKB-UniRule"/>
</dbReference>
<keyword evidence="9 14" id="KW-0472">Membrane</keyword>
<evidence type="ECO:0000256" key="10">
    <source>
        <dbReference type="ARBA" id="ARBA00023251"/>
    </source>
</evidence>
<evidence type="ECO:0000256" key="5">
    <source>
        <dbReference type="ARBA" id="ARBA00022475"/>
    </source>
</evidence>
<dbReference type="AlphaFoldDB" id="A0A7J0BQZ2"/>
<feature type="transmembrane region" description="Helical" evidence="14">
    <location>
        <begin position="187"/>
        <end position="208"/>
    </location>
</feature>
<dbReference type="GO" id="GO:0009252">
    <property type="term" value="P:peptidoglycan biosynthetic process"/>
    <property type="evidence" value="ECO:0007669"/>
    <property type="project" value="UniProtKB-KW"/>
</dbReference>
<dbReference type="GO" id="GO:0005886">
    <property type="term" value="C:plasma membrane"/>
    <property type="evidence" value="ECO:0007669"/>
    <property type="project" value="UniProtKB-SubCell"/>
</dbReference>
<keyword evidence="14" id="KW-0573">Peptidoglycan synthesis</keyword>
<keyword evidence="14" id="KW-0961">Cell wall biogenesis/degradation</keyword>
<comment type="miscellaneous">
    <text evidence="14">Bacitracin is thought to be involved in the inhibition of peptidoglycan synthesis by sequestering undecaprenyl diphosphate, thereby reducing the pool of lipid carrier available.</text>
</comment>
<proteinExistence type="inferred from homology"/>
<dbReference type="PANTHER" id="PTHR30622:SF3">
    <property type="entry name" value="UNDECAPRENYL-DIPHOSPHATASE"/>
    <property type="match status" value="1"/>
</dbReference>
<dbReference type="NCBIfam" id="NF001389">
    <property type="entry name" value="PRK00281.1-2"/>
    <property type="match status" value="1"/>
</dbReference>
<dbReference type="InterPro" id="IPR003824">
    <property type="entry name" value="UppP"/>
</dbReference>
<keyword evidence="7 14" id="KW-0378">Hydrolase</keyword>
<dbReference type="PANTHER" id="PTHR30622">
    <property type="entry name" value="UNDECAPRENYL-DIPHOSPHATASE"/>
    <property type="match status" value="1"/>
</dbReference>
<comment type="function">
    <text evidence="14">Catalyzes the dephosphorylation of undecaprenyl diphosphate (UPP). Confers resistance to bacitracin.</text>
</comment>
<evidence type="ECO:0000256" key="14">
    <source>
        <dbReference type="HAMAP-Rule" id="MF_01006"/>
    </source>
</evidence>
<keyword evidence="16" id="KW-1185">Reference proteome</keyword>
<evidence type="ECO:0000256" key="9">
    <source>
        <dbReference type="ARBA" id="ARBA00023136"/>
    </source>
</evidence>
<comment type="catalytic activity">
    <reaction evidence="13 14">
        <text>di-trans,octa-cis-undecaprenyl diphosphate + H2O = di-trans,octa-cis-undecaprenyl phosphate + phosphate + H(+)</text>
        <dbReference type="Rhea" id="RHEA:28094"/>
        <dbReference type="ChEBI" id="CHEBI:15377"/>
        <dbReference type="ChEBI" id="CHEBI:15378"/>
        <dbReference type="ChEBI" id="CHEBI:43474"/>
        <dbReference type="ChEBI" id="CHEBI:58405"/>
        <dbReference type="ChEBI" id="CHEBI:60392"/>
        <dbReference type="EC" id="3.6.1.27"/>
    </reaction>
</comment>
<comment type="similarity">
    <text evidence="2 14">Belongs to the UppP family.</text>
</comment>
<evidence type="ECO:0000256" key="7">
    <source>
        <dbReference type="ARBA" id="ARBA00022801"/>
    </source>
</evidence>
<evidence type="ECO:0000256" key="4">
    <source>
        <dbReference type="ARBA" id="ARBA00021581"/>
    </source>
</evidence>
<evidence type="ECO:0000256" key="6">
    <source>
        <dbReference type="ARBA" id="ARBA00022692"/>
    </source>
</evidence>
<keyword evidence="6 14" id="KW-0812">Transmembrane</keyword>
<dbReference type="GO" id="GO:0050380">
    <property type="term" value="F:undecaprenyl-diphosphatase activity"/>
    <property type="evidence" value="ECO:0007669"/>
    <property type="project" value="UniProtKB-UniRule"/>
</dbReference>
<accession>A0A7J0BQZ2</accession>
<dbReference type="NCBIfam" id="TIGR00753">
    <property type="entry name" value="undec_PP_bacA"/>
    <property type="match status" value="1"/>
</dbReference>
<evidence type="ECO:0000313" key="15">
    <source>
        <dbReference type="EMBL" id="GFM35592.1"/>
    </source>
</evidence>
<dbReference type="Pfam" id="PF02673">
    <property type="entry name" value="BacA"/>
    <property type="match status" value="1"/>
</dbReference>
<keyword evidence="5 14" id="KW-1003">Cell membrane</keyword>
<reference evidence="15 16" key="1">
    <citation type="submission" date="2020-05" db="EMBL/GenBank/DDBJ databases">
        <title>Draft genome sequence of Desulfovibrio psychrotolerans JS1T.</title>
        <authorList>
            <person name="Ueno A."/>
            <person name="Tamazawa S."/>
            <person name="Tamamura S."/>
            <person name="Murakami T."/>
            <person name="Kiyama T."/>
            <person name="Inomata H."/>
            <person name="Amano Y."/>
            <person name="Miyakawa K."/>
            <person name="Tamaki H."/>
            <person name="Naganuma T."/>
            <person name="Kaneko K."/>
        </authorList>
    </citation>
    <scope>NUCLEOTIDE SEQUENCE [LARGE SCALE GENOMIC DNA]</scope>
    <source>
        <strain evidence="15 16">JS1</strain>
    </source>
</reference>
<organism evidence="15 16">
    <name type="scientific">Desulfovibrio psychrotolerans</name>
    <dbReference type="NCBI Taxonomy" id="415242"/>
    <lineage>
        <taxon>Bacteria</taxon>
        <taxon>Pseudomonadati</taxon>
        <taxon>Thermodesulfobacteriota</taxon>
        <taxon>Desulfovibrionia</taxon>
        <taxon>Desulfovibrionales</taxon>
        <taxon>Desulfovibrionaceae</taxon>
        <taxon>Desulfovibrio</taxon>
    </lineage>
</organism>
<evidence type="ECO:0000256" key="13">
    <source>
        <dbReference type="ARBA" id="ARBA00047594"/>
    </source>
</evidence>
<comment type="caution">
    <text evidence="15">The sequence shown here is derived from an EMBL/GenBank/DDBJ whole genome shotgun (WGS) entry which is preliminary data.</text>
</comment>
<feature type="transmembrane region" description="Helical" evidence="14">
    <location>
        <begin position="83"/>
        <end position="101"/>
    </location>
</feature>
<feature type="transmembrane region" description="Helical" evidence="14">
    <location>
        <begin position="107"/>
        <end position="127"/>
    </location>
</feature>
<keyword evidence="14" id="KW-0133">Cell shape</keyword>
<evidence type="ECO:0000256" key="3">
    <source>
        <dbReference type="ARBA" id="ARBA00012374"/>
    </source>
</evidence>
<dbReference type="NCBIfam" id="NF001390">
    <property type="entry name" value="PRK00281.1-4"/>
    <property type="match status" value="1"/>
</dbReference>
<evidence type="ECO:0000256" key="2">
    <source>
        <dbReference type="ARBA" id="ARBA00010621"/>
    </source>
</evidence>
<keyword evidence="8 14" id="KW-1133">Transmembrane helix</keyword>
<gene>
    <name evidence="14 15" type="primary">uppP</name>
    <name evidence="15" type="ORF">DSM19430T_02760</name>
</gene>